<keyword evidence="2 5" id="KW-0812">Transmembrane</keyword>
<dbReference type="EMBL" id="JADIND010000014">
    <property type="protein sequence ID" value="MBO8429885.1"/>
    <property type="molecule type" value="Genomic_DNA"/>
</dbReference>
<keyword evidence="5" id="KW-1003">Cell membrane</keyword>
<evidence type="ECO:0000256" key="1">
    <source>
        <dbReference type="ARBA" id="ARBA00004141"/>
    </source>
</evidence>
<dbReference type="AlphaFoldDB" id="A0A9D9DNK5"/>
<proteinExistence type="inferred from homology"/>
<reference evidence="6" key="2">
    <citation type="journal article" date="2021" name="PeerJ">
        <title>Extensive microbial diversity within the chicken gut microbiome revealed by metagenomics and culture.</title>
        <authorList>
            <person name="Gilroy R."/>
            <person name="Ravi A."/>
            <person name="Getino M."/>
            <person name="Pursley I."/>
            <person name="Horton D.L."/>
            <person name="Alikhan N.F."/>
            <person name="Baker D."/>
            <person name="Gharbi K."/>
            <person name="Hall N."/>
            <person name="Watson M."/>
            <person name="Adriaenssens E.M."/>
            <person name="Foster-Nyarko E."/>
            <person name="Jarju S."/>
            <person name="Secka A."/>
            <person name="Antonio M."/>
            <person name="Oren A."/>
            <person name="Chaudhuri R.R."/>
            <person name="La Ragione R."/>
            <person name="Hildebrand F."/>
            <person name="Pallen M.J."/>
        </authorList>
    </citation>
    <scope>NUCLEOTIDE SEQUENCE</scope>
    <source>
        <strain evidence="6">10192</strain>
    </source>
</reference>
<comment type="similarity">
    <text evidence="5">Belongs to the TatC family.</text>
</comment>
<evidence type="ECO:0000256" key="3">
    <source>
        <dbReference type="ARBA" id="ARBA00022989"/>
    </source>
</evidence>
<dbReference type="NCBIfam" id="TIGR00945">
    <property type="entry name" value="tatC"/>
    <property type="match status" value="1"/>
</dbReference>
<keyword evidence="5" id="KW-0653">Protein transport</keyword>
<evidence type="ECO:0000256" key="2">
    <source>
        <dbReference type="ARBA" id="ARBA00022692"/>
    </source>
</evidence>
<dbReference type="GO" id="GO:0033281">
    <property type="term" value="C:TAT protein transport complex"/>
    <property type="evidence" value="ECO:0007669"/>
    <property type="project" value="UniProtKB-UniRule"/>
</dbReference>
<feature type="transmembrane region" description="Helical" evidence="5">
    <location>
        <begin position="21"/>
        <end position="39"/>
    </location>
</feature>
<dbReference type="GO" id="GO:0009977">
    <property type="term" value="F:proton motive force dependent protein transmembrane transporter activity"/>
    <property type="evidence" value="ECO:0007669"/>
    <property type="project" value="TreeGrafter"/>
</dbReference>
<evidence type="ECO:0000313" key="7">
    <source>
        <dbReference type="Proteomes" id="UP000823632"/>
    </source>
</evidence>
<dbReference type="GO" id="GO:0065002">
    <property type="term" value="P:intracellular protein transmembrane transport"/>
    <property type="evidence" value="ECO:0007669"/>
    <property type="project" value="TreeGrafter"/>
</dbReference>
<accession>A0A9D9DNK5</accession>
<feature type="transmembrane region" description="Helical" evidence="5">
    <location>
        <begin position="67"/>
        <end position="87"/>
    </location>
</feature>
<comment type="subunit">
    <text evidence="5">Forms a complex with TatA.</text>
</comment>
<feature type="transmembrane region" description="Helical" evidence="5">
    <location>
        <begin position="212"/>
        <end position="232"/>
    </location>
</feature>
<dbReference type="PANTHER" id="PTHR30371">
    <property type="entry name" value="SEC-INDEPENDENT PROTEIN TRANSLOCASE PROTEIN TATC"/>
    <property type="match status" value="1"/>
</dbReference>
<protein>
    <recommendedName>
        <fullName evidence="5">Sec-independent protein translocase protein TatC</fullName>
    </recommendedName>
</protein>
<feature type="transmembrane region" description="Helical" evidence="5">
    <location>
        <begin position="190"/>
        <end position="206"/>
    </location>
</feature>
<dbReference type="HAMAP" id="MF_00902">
    <property type="entry name" value="TatC"/>
    <property type="match status" value="1"/>
</dbReference>
<evidence type="ECO:0000256" key="4">
    <source>
        <dbReference type="ARBA" id="ARBA00023136"/>
    </source>
</evidence>
<feature type="transmembrane region" description="Helical" evidence="5">
    <location>
        <begin position="153"/>
        <end position="178"/>
    </location>
</feature>
<comment type="subcellular location">
    <subcellularLocation>
        <location evidence="5">Cell membrane</location>
        <topology evidence="5">Multi-pass membrane protein</topology>
    </subcellularLocation>
    <subcellularLocation>
        <location evidence="1">Membrane</location>
        <topology evidence="1">Multi-pass membrane protein</topology>
    </subcellularLocation>
</comment>
<evidence type="ECO:0000313" key="6">
    <source>
        <dbReference type="EMBL" id="MBO8429885.1"/>
    </source>
</evidence>
<keyword evidence="3 5" id="KW-1133">Transmembrane helix</keyword>
<dbReference type="PRINTS" id="PR01840">
    <property type="entry name" value="TATCFAMILY"/>
</dbReference>
<organism evidence="6 7">
    <name type="scientific">Candidatus Scatousia excrementipullorum</name>
    <dbReference type="NCBI Taxonomy" id="2840936"/>
    <lineage>
        <taxon>Bacteria</taxon>
        <taxon>Candidatus Scatousia</taxon>
    </lineage>
</organism>
<dbReference type="InterPro" id="IPR002033">
    <property type="entry name" value="TatC"/>
</dbReference>
<dbReference type="GO" id="GO:0043953">
    <property type="term" value="P:protein transport by the Tat complex"/>
    <property type="evidence" value="ECO:0007669"/>
    <property type="project" value="UniProtKB-UniRule"/>
</dbReference>
<keyword evidence="5" id="KW-0813">Transport</keyword>
<dbReference type="Proteomes" id="UP000823632">
    <property type="component" value="Unassembled WGS sequence"/>
</dbReference>
<comment type="function">
    <text evidence="5">Part of the twin-arginine translocation (Tat) system that transports large folded proteins containing a characteristic twin-arginine motif in their signal peptide across membranes.</text>
</comment>
<comment type="caution">
    <text evidence="6">The sequence shown here is derived from an EMBL/GenBank/DDBJ whole genome shotgun (WGS) entry which is preliminary data.</text>
</comment>
<reference evidence="6" key="1">
    <citation type="submission" date="2020-10" db="EMBL/GenBank/DDBJ databases">
        <authorList>
            <person name="Gilroy R."/>
        </authorList>
    </citation>
    <scope>NUCLEOTIDE SEQUENCE</scope>
    <source>
        <strain evidence="6">10192</strain>
    </source>
</reference>
<keyword evidence="5" id="KW-0811">Translocation</keyword>
<dbReference type="PANTHER" id="PTHR30371:SF0">
    <property type="entry name" value="SEC-INDEPENDENT PROTEIN TRANSLOCASE PROTEIN TATC, CHLOROPLASTIC-RELATED"/>
    <property type="match status" value="1"/>
</dbReference>
<gene>
    <name evidence="5 6" type="primary">tatC</name>
    <name evidence="6" type="ORF">IAC76_00720</name>
</gene>
<feature type="transmembrane region" description="Helical" evidence="5">
    <location>
        <begin position="108"/>
        <end position="133"/>
    </location>
</feature>
<name>A0A9D9DNK5_9BACT</name>
<keyword evidence="4 5" id="KW-0472">Membrane</keyword>
<sequence length="236" mass="26109">MTEKEDGESLISHLEALRETLLKCIISLCVGLPFTLYIAPKALNWLIDIIVGDSKVAFNFFSPMEVFLIQLKTAMVLDVIVCFPYMAKKIWDFILPALYENEKRFVKKTVLASVGLFVAGACFCLFVLMPMVVKFGLSFSTANINPMFGLSNIISLALMLAVAFGIMFQTPLITIALIKSDIISYESVSNLRPYIIVGILIVAAILTPPDVVSQLMLGIPTYLLFEAGLLLARKNK</sequence>
<dbReference type="Pfam" id="PF00902">
    <property type="entry name" value="TatC"/>
    <property type="match status" value="1"/>
</dbReference>
<evidence type="ECO:0000256" key="5">
    <source>
        <dbReference type="HAMAP-Rule" id="MF_00902"/>
    </source>
</evidence>